<evidence type="ECO:0000256" key="1">
    <source>
        <dbReference type="SAM" id="MobiDB-lite"/>
    </source>
</evidence>
<accession>A0A1I7T2Y5</accession>
<evidence type="ECO:0000313" key="2">
    <source>
        <dbReference type="Proteomes" id="UP000095282"/>
    </source>
</evidence>
<feature type="compositionally biased region" description="Basic and acidic residues" evidence="1">
    <location>
        <begin position="92"/>
        <end position="113"/>
    </location>
</feature>
<name>A0A1I7T2Y5_9PELO</name>
<proteinExistence type="predicted"/>
<protein>
    <submittedName>
        <fullName evidence="3">Zf-3CxxC domain-containing protein</fullName>
    </submittedName>
</protein>
<dbReference type="WBParaSite" id="Csp11.Scaffold484.g1917.t1">
    <property type="protein sequence ID" value="Csp11.Scaffold484.g1917.t1"/>
    <property type="gene ID" value="Csp11.Scaffold484.g1917"/>
</dbReference>
<reference evidence="3" key="1">
    <citation type="submission" date="2016-11" db="UniProtKB">
        <authorList>
            <consortium name="WormBaseParasite"/>
        </authorList>
    </citation>
    <scope>IDENTIFICATION</scope>
</reference>
<feature type="compositionally biased region" description="Acidic residues" evidence="1">
    <location>
        <begin position="114"/>
        <end position="124"/>
    </location>
</feature>
<organism evidence="2 3">
    <name type="scientific">Caenorhabditis tropicalis</name>
    <dbReference type="NCBI Taxonomy" id="1561998"/>
    <lineage>
        <taxon>Eukaryota</taxon>
        <taxon>Metazoa</taxon>
        <taxon>Ecdysozoa</taxon>
        <taxon>Nematoda</taxon>
        <taxon>Chromadorea</taxon>
        <taxon>Rhabditida</taxon>
        <taxon>Rhabditina</taxon>
        <taxon>Rhabditomorpha</taxon>
        <taxon>Rhabditoidea</taxon>
        <taxon>Rhabditidae</taxon>
        <taxon>Peloderinae</taxon>
        <taxon>Caenorhabditis</taxon>
    </lineage>
</organism>
<sequence>MVVAVSIIHEDRMITWKCPIESTTRLVGLLSSSGKVQKTLEYGKYRDVLIDHQCRGCESIEGDIEKSLLAEKLAKLPILPRNARVSRRNRKRTDEKNKKEKREKYHLESRDYEGEGEEESDDETPFVPKKNFSKKFNKNISASPPSAVLRYNPHHQ</sequence>
<dbReference type="AlphaFoldDB" id="A0A1I7T2Y5"/>
<feature type="region of interest" description="Disordered" evidence="1">
    <location>
        <begin position="80"/>
        <end position="156"/>
    </location>
</feature>
<evidence type="ECO:0000313" key="3">
    <source>
        <dbReference type="WBParaSite" id="Csp11.Scaffold484.g1917.t1"/>
    </source>
</evidence>
<dbReference type="Proteomes" id="UP000095282">
    <property type="component" value="Unplaced"/>
</dbReference>
<keyword evidence="2" id="KW-1185">Reference proteome</keyword>